<organism evidence="2 3">
    <name type="scientific">Arthrobacter hankyongi</name>
    <dbReference type="NCBI Taxonomy" id="2904801"/>
    <lineage>
        <taxon>Bacteria</taxon>
        <taxon>Bacillati</taxon>
        <taxon>Actinomycetota</taxon>
        <taxon>Actinomycetes</taxon>
        <taxon>Micrococcales</taxon>
        <taxon>Micrococcaceae</taxon>
        <taxon>Arthrobacter</taxon>
    </lineage>
</organism>
<dbReference type="SUPFAM" id="SSF53474">
    <property type="entry name" value="alpha/beta-Hydrolases"/>
    <property type="match status" value="1"/>
</dbReference>
<dbReference type="EMBL" id="JAKLTQ010000032">
    <property type="protein sequence ID" value="MCG2624809.1"/>
    <property type="molecule type" value="Genomic_DNA"/>
</dbReference>
<dbReference type="InterPro" id="IPR002018">
    <property type="entry name" value="CarbesteraseB"/>
</dbReference>
<evidence type="ECO:0000313" key="3">
    <source>
        <dbReference type="Proteomes" id="UP001165368"/>
    </source>
</evidence>
<keyword evidence="3" id="KW-1185">Reference proteome</keyword>
<evidence type="ECO:0000259" key="1">
    <source>
        <dbReference type="Pfam" id="PF00135"/>
    </source>
</evidence>
<sequence length="442" mass="46254">MGTSATIGITANGLRGRSDGGVTSFLGIRYAKLDAGVRFGAPVPAAGQLDAARPAEVPVFPQLPSRLAAAMGSGTPNPQDDDAFFLNVWAPEGADKLPVLFFIHGGAWTSGGGANEWYDGARLAAQGLVVVTVNYRLGPVGLLAPAGHGEPHLPLQDLLCALRWVNANVAALGGDPERVTVAGQSAGGWYGHLLTLLPETRGLLRRAAHLSMATRAPWDPARHRAVVSAAATRLDGAPLHTVPAQALLRAGAQALRATTGPRPLGHAASGYLPTASPDIPGRFLDPAWCAGSCHAEAVLFRYSAEETGTFFFNSGPELAATATQVDEWLAALPPADLPPGLAVRKADPYETLVAVSSWVQFQRFPTELAAAYTHAGIPAELRVFTHRSALPGLLSGHCLDLPFQFGNRQAWADAPMLQDLDDDGFEAVVAQTVTELAGFVTG</sequence>
<accession>A0ABS9LEC7</accession>
<dbReference type="InterPro" id="IPR029058">
    <property type="entry name" value="AB_hydrolase_fold"/>
</dbReference>
<dbReference type="PANTHER" id="PTHR11559">
    <property type="entry name" value="CARBOXYLESTERASE"/>
    <property type="match status" value="1"/>
</dbReference>
<dbReference type="InterPro" id="IPR050309">
    <property type="entry name" value="Type-B_Carboxylest/Lipase"/>
</dbReference>
<proteinExistence type="predicted"/>
<evidence type="ECO:0000313" key="2">
    <source>
        <dbReference type="EMBL" id="MCG2624809.1"/>
    </source>
</evidence>
<dbReference type="Pfam" id="PF00135">
    <property type="entry name" value="COesterase"/>
    <property type="match status" value="1"/>
</dbReference>
<protein>
    <submittedName>
        <fullName evidence="2">Carboxylesterase family protein</fullName>
    </submittedName>
</protein>
<comment type="caution">
    <text evidence="2">The sequence shown here is derived from an EMBL/GenBank/DDBJ whole genome shotgun (WGS) entry which is preliminary data.</text>
</comment>
<dbReference type="Proteomes" id="UP001165368">
    <property type="component" value="Unassembled WGS sequence"/>
</dbReference>
<dbReference type="RefSeq" id="WP_237827219.1">
    <property type="nucleotide sequence ID" value="NZ_JAKLTQ010000032.1"/>
</dbReference>
<dbReference type="Gene3D" id="3.40.50.1820">
    <property type="entry name" value="alpha/beta hydrolase"/>
    <property type="match status" value="1"/>
</dbReference>
<feature type="domain" description="Carboxylesterase type B" evidence="1">
    <location>
        <begin position="17"/>
        <end position="221"/>
    </location>
</feature>
<gene>
    <name evidence="2" type="ORF">LVY72_23245</name>
</gene>
<reference evidence="2" key="1">
    <citation type="submission" date="2022-01" db="EMBL/GenBank/DDBJ databases">
        <authorList>
            <person name="Jo J.-H."/>
            <person name="Im W.-T."/>
        </authorList>
    </citation>
    <scope>NUCLEOTIDE SEQUENCE</scope>
    <source>
        <strain evidence="2">I2-34</strain>
    </source>
</reference>
<name>A0ABS9LEC7_9MICC</name>